<evidence type="ECO:0000256" key="4">
    <source>
        <dbReference type="ARBA" id="ARBA00022490"/>
    </source>
</evidence>
<name>A0A8C5EP83_GOUWI</name>
<reference evidence="14" key="3">
    <citation type="submission" date="2025-09" db="UniProtKB">
        <authorList>
            <consortium name="Ensembl"/>
        </authorList>
    </citation>
    <scope>IDENTIFICATION</scope>
</reference>
<comment type="subcellular location">
    <subcellularLocation>
        <location evidence="2">Cytoplasm</location>
    </subcellularLocation>
    <subcellularLocation>
        <location evidence="1">Nucleus</location>
    </subcellularLocation>
</comment>
<keyword evidence="5" id="KW-0723">Serine/threonine-protein kinase</keyword>
<dbReference type="InterPro" id="IPR051180">
    <property type="entry name" value="IKK"/>
</dbReference>
<keyword evidence="7" id="KW-0808">Transferase</keyword>
<dbReference type="PROSITE" id="PS00108">
    <property type="entry name" value="PROTEIN_KINASE_ST"/>
    <property type="match status" value="1"/>
</dbReference>
<dbReference type="Gene3D" id="1.20.1270.250">
    <property type="match status" value="2"/>
</dbReference>
<protein>
    <recommendedName>
        <fullName evidence="3">IkappaB kinase</fullName>
        <ecNumber evidence="3">2.7.11.10</ecNumber>
    </recommendedName>
</protein>
<dbReference type="InterPro" id="IPR008271">
    <property type="entry name" value="Ser/Thr_kinase_AS"/>
</dbReference>
<dbReference type="GO" id="GO:0005524">
    <property type="term" value="F:ATP binding"/>
    <property type="evidence" value="ECO:0007669"/>
    <property type="project" value="UniProtKB-KW"/>
</dbReference>
<dbReference type="InterPro" id="IPR011009">
    <property type="entry name" value="Kinase-like_dom_sf"/>
</dbReference>
<dbReference type="Proteomes" id="UP000694680">
    <property type="component" value="Chromosome 9"/>
</dbReference>
<dbReference type="GO" id="GO:0045944">
    <property type="term" value="P:positive regulation of transcription by RNA polymerase II"/>
    <property type="evidence" value="ECO:0007669"/>
    <property type="project" value="TreeGrafter"/>
</dbReference>
<dbReference type="FunFam" id="1.10.510.10:FF:000147">
    <property type="entry name" value="Inhibitor of nuclear factor kappa-B kinase subunit beta"/>
    <property type="match status" value="1"/>
</dbReference>
<dbReference type="PROSITE" id="PS50011">
    <property type="entry name" value="PROTEIN_KINASE_DOM"/>
    <property type="match status" value="1"/>
</dbReference>
<dbReference type="Gene3D" id="1.10.510.10">
    <property type="entry name" value="Transferase(Phosphotransferase) domain 1"/>
    <property type="match status" value="1"/>
</dbReference>
<keyword evidence="4" id="KW-0963">Cytoplasm</keyword>
<evidence type="ECO:0000256" key="9">
    <source>
        <dbReference type="ARBA" id="ARBA00022777"/>
    </source>
</evidence>
<sequence length="687" mass="78991">YLPLQETGGAMYDSEEQIAIKQCHQELSDRNKERWCVEIEIIRRLNHVNVVAAREVPDGMFNLLATNDLPLLAMEYCQGGDLRKYLSLLENCCGMREGSVLILLRDISSALMYLHKKRIIHRDLKPENIVLQQGERRLIHKIIDLGYAKELDHSSLCISFVGTLQYLAPELIERQRYTVTVDYWSFGTLVFECITGFRPFLPTWQPVLWHNKVKLKQERDIVVYESLSGEVRYSKHLPQPNDLNSLLLEKLERWLQLMLKWSPQERGKDPNATPGDCFSQLELILQLKLVHVLNMMSTKILTYSVSEDETVASLQLRIEKDTNIATVDQELLLEAGLALEPHGLVTQCVVDYIADGRRTDQPLVFLFDRSSCSYEPQFVPPTLPENICFVQNDPKHVLTYSSLRRTCGQAWHTIRALKEGWQRLQQGQKAAIMSLLRHNSSLSRQKNEMVSMYQSLMAKVDFFNASLQTDMDKYQEQTSTGIGTVTIIYPTMVETVSQTQRKTQRFVFFFQNKLHHFLASPCLHVRMIIITYFFPLLSLHFLPCSDQRNPGDSQEVVRLSLLTSLFVCCSKTAVCRQRVMELLPKVEGMVQKMAESEQVLMSLQEKRQRELWKLLKLVCIKIRSPVSGSPDGSQTPSSVPPLLAPRYSLPQDESLVEESRTFQSRLQSLLDSTIQETENSMEVCVHT</sequence>
<organism evidence="14 15">
    <name type="scientific">Gouania willdenowi</name>
    <name type="common">Blunt-snouted clingfish</name>
    <name type="synonym">Lepadogaster willdenowi</name>
    <dbReference type="NCBI Taxonomy" id="441366"/>
    <lineage>
        <taxon>Eukaryota</taxon>
        <taxon>Metazoa</taxon>
        <taxon>Chordata</taxon>
        <taxon>Craniata</taxon>
        <taxon>Vertebrata</taxon>
        <taxon>Euteleostomi</taxon>
        <taxon>Actinopterygii</taxon>
        <taxon>Neopterygii</taxon>
        <taxon>Teleostei</taxon>
        <taxon>Neoteleostei</taxon>
        <taxon>Acanthomorphata</taxon>
        <taxon>Ovalentaria</taxon>
        <taxon>Blenniimorphae</taxon>
        <taxon>Blenniiformes</taxon>
        <taxon>Gobiesocoidei</taxon>
        <taxon>Gobiesocidae</taxon>
        <taxon>Gobiesocinae</taxon>
        <taxon>Gouania</taxon>
    </lineage>
</organism>
<reference evidence="14" key="2">
    <citation type="submission" date="2025-08" db="UniProtKB">
        <authorList>
            <consortium name="Ensembl"/>
        </authorList>
    </citation>
    <scope>IDENTIFICATION</scope>
</reference>
<comment type="catalytic activity">
    <reaction evidence="12">
        <text>L-seryl-[I-kappa-B protein] + ATP = O-phospho-L-seryl-[I-kappa-B protein] + ADP + H(+)</text>
        <dbReference type="Rhea" id="RHEA:19073"/>
        <dbReference type="Rhea" id="RHEA-COMP:13698"/>
        <dbReference type="Rhea" id="RHEA-COMP:13699"/>
        <dbReference type="ChEBI" id="CHEBI:15378"/>
        <dbReference type="ChEBI" id="CHEBI:29999"/>
        <dbReference type="ChEBI" id="CHEBI:30616"/>
        <dbReference type="ChEBI" id="CHEBI:83421"/>
        <dbReference type="ChEBI" id="CHEBI:456216"/>
        <dbReference type="EC" id="2.7.11.10"/>
    </reaction>
</comment>
<dbReference type="SUPFAM" id="SSF56112">
    <property type="entry name" value="Protein kinase-like (PK-like)"/>
    <property type="match status" value="1"/>
</dbReference>
<evidence type="ECO:0000256" key="7">
    <source>
        <dbReference type="ARBA" id="ARBA00022679"/>
    </source>
</evidence>
<evidence type="ECO:0000256" key="3">
    <source>
        <dbReference type="ARBA" id="ARBA00012442"/>
    </source>
</evidence>
<dbReference type="InterPro" id="IPR046375">
    <property type="entry name" value="IKBKB_SDD_sf"/>
</dbReference>
<evidence type="ECO:0000256" key="8">
    <source>
        <dbReference type="ARBA" id="ARBA00022741"/>
    </source>
</evidence>
<dbReference type="Gene3D" id="3.10.20.90">
    <property type="entry name" value="Phosphatidylinositol 3-kinase Catalytic Subunit, Chain A, domain 1"/>
    <property type="match status" value="1"/>
</dbReference>
<accession>A0A8C5EP83</accession>
<keyword evidence="11" id="KW-0539">Nucleus</keyword>
<proteinExistence type="predicted"/>
<evidence type="ECO:0000256" key="5">
    <source>
        <dbReference type="ARBA" id="ARBA00022527"/>
    </source>
</evidence>
<dbReference type="GO" id="GO:0008385">
    <property type="term" value="C:IkappaB kinase complex"/>
    <property type="evidence" value="ECO:0007669"/>
    <property type="project" value="TreeGrafter"/>
</dbReference>
<dbReference type="PANTHER" id="PTHR22969">
    <property type="entry name" value="IKB KINASE"/>
    <property type="match status" value="1"/>
</dbReference>
<evidence type="ECO:0000313" key="15">
    <source>
        <dbReference type="Proteomes" id="UP000694680"/>
    </source>
</evidence>
<evidence type="ECO:0000256" key="10">
    <source>
        <dbReference type="ARBA" id="ARBA00022840"/>
    </source>
</evidence>
<evidence type="ECO:0000256" key="11">
    <source>
        <dbReference type="ARBA" id="ARBA00023242"/>
    </source>
</evidence>
<dbReference type="Pfam" id="PF18397">
    <property type="entry name" value="IKBKB_SDD"/>
    <property type="match status" value="2"/>
</dbReference>
<evidence type="ECO:0000256" key="2">
    <source>
        <dbReference type="ARBA" id="ARBA00004496"/>
    </source>
</evidence>
<dbReference type="InterPro" id="IPR000719">
    <property type="entry name" value="Prot_kinase_dom"/>
</dbReference>
<keyword evidence="8" id="KW-0547">Nucleotide-binding</keyword>
<evidence type="ECO:0000256" key="1">
    <source>
        <dbReference type="ARBA" id="ARBA00004123"/>
    </source>
</evidence>
<keyword evidence="15" id="KW-1185">Reference proteome</keyword>
<dbReference type="SMART" id="SM00220">
    <property type="entry name" value="S_TKc"/>
    <property type="match status" value="1"/>
</dbReference>
<dbReference type="Pfam" id="PF00069">
    <property type="entry name" value="Pkinase"/>
    <property type="match status" value="1"/>
</dbReference>
<dbReference type="EC" id="2.7.11.10" evidence="3"/>
<gene>
    <name evidence="14" type="primary">ikbkb</name>
</gene>
<evidence type="ECO:0000256" key="12">
    <source>
        <dbReference type="ARBA" id="ARBA00048789"/>
    </source>
</evidence>
<feature type="domain" description="Protein kinase" evidence="13">
    <location>
        <begin position="1"/>
        <end position="284"/>
    </location>
</feature>
<keyword evidence="10" id="KW-0067">ATP-binding</keyword>
<dbReference type="GO" id="GO:0033209">
    <property type="term" value="P:tumor necrosis factor-mediated signaling pathway"/>
    <property type="evidence" value="ECO:0007669"/>
    <property type="project" value="TreeGrafter"/>
</dbReference>
<dbReference type="Ensembl" id="ENSGWIT00000026882.1">
    <property type="protein sequence ID" value="ENSGWIP00000024575.1"/>
    <property type="gene ID" value="ENSGWIG00000013020.1"/>
</dbReference>
<dbReference type="InterPro" id="IPR041185">
    <property type="entry name" value="IKBKB_SDD"/>
</dbReference>
<evidence type="ECO:0000259" key="13">
    <source>
        <dbReference type="PROSITE" id="PS50011"/>
    </source>
</evidence>
<dbReference type="GO" id="GO:0005634">
    <property type="term" value="C:nucleus"/>
    <property type="evidence" value="ECO:0007669"/>
    <property type="project" value="UniProtKB-SubCell"/>
</dbReference>
<keyword evidence="9" id="KW-0418">Kinase</keyword>
<keyword evidence="6" id="KW-0597">Phosphoprotein</keyword>
<reference evidence="14" key="1">
    <citation type="submission" date="2020-06" db="EMBL/GenBank/DDBJ databases">
        <authorList>
            <consortium name="Wellcome Sanger Institute Data Sharing"/>
        </authorList>
    </citation>
    <scope>NUCLEOTIDE SEQUENCE [LARGE SCALE GENOMIC DNA]</scope>
</reference>
<evidence type="ECO:0000256" key="6">
    <source>
        <dbReference type="ARBA" id="ARBA00022553"/>
    </source>
</evidence>
<dbReference type="PANTHER" id="PTHR22969:SF7">
    <property type="entry name" value="INHIBITOR OF NUCLEAR FACTOR KAPPA-B KINASE SUBUNIT BETA"/>
    <property type="match status" value="1"/>
</dbReference>
<dbReference type="AlphaFoldDB" id="A0A8C5EP83"/>
<dbReference type="GO" id="GO:0008384">
    <property type="term" value="F:IkappaB kinase activity"/>
    <property type="evidence" value="ECO:0007669"/>
    <property type="project" value="UniProtKB-EC"/>
</dbReference>
<evidence type="ECO:0000313" key="14">
    <source>
        <dbReference type="Ensembl" id="ENSGWIP00000024575.1"/>
    </source>
</evidence>